<dbReference type="InterPro" id="IPR008929">
    <property type="entry name" value="Chondroitin_lyas"/>
</dbReference>
<evidence type="ECO:0000313" key="2">
    <source>
        <dbReference type="Proteomes" id="UP000199403"/>
    </source>
</evidence>
<gene>
    <name evidence="1" type="ORF">SAMN05192553_11076</name>
</gene>
<dbReference type="SUPFAM" id="SSF48230">
    <property type="entry name" value="Chondroitin AC/alginate lyase"/>
    <property type="match status" value="1"/>
</dbReference>
<dbReference type="Gene3D" id="1.50.10.100">
    <property type="entry name" value="Chondroitin AC/alginate lyase"/>
    <property type="match status" value="1"/>
</dbReference>
<dbReference type="OrthoDB" id="227957at2"/>
<sequence>MTKVPKNRREFLKQASVWSMGMYLGEPLFSERMSRIPHSSPADPLLDWSDWKKYRTSVQHPCLTIKEQNVANAKENIRKYDWAKAHGTRIQDVIENHVGLITDDFLEMMIEETTPGDPLWTPCPSCREKGMPVHPHGLWHWDVALPQQITCTECGEIFPNSQYPENIVLNTNWGKPQTIKFYGGEPFPVFGYKEGRPAFSANIRSRKVQWIAGFSKTLAEGFQLLGNLEYALACRRILLRLAHCYPNWLVHVGYGEYADINPKIAAMTINNLPTPELCPPPNKPDHSLWTGYWSAGRASGVGLESDFIRKTVAAYDLTCNAGYPDGSPVYSTAEKIAIERDLLLESTLLLVGDKGLNNKSVSNRTAVALVGRCLGHPGLFRFGLEGFKKTVDEWFLPDGATSESPFYGLMTLGGIWDMAQASLGYSDPAGFRDNEGTRMDDLNLYRDTNYHRVWEAFFNGLQGDLAYPPYADSFTTTGLDVAYVELMVANYPEKASYRSLLKALCTPTLSLHSGSPLFNNSFNPTTVDPVLTLPYDLTKPNGSSSFSLYYRIPGLERRADDALNLPDWCPPHLRIGHLRSGKDGRESLLLLSASHWGIHHEQDSLNLYYWKKGKELLSDLGYLWDHPKKSQNIRTLAHNTVVLNEKDQIKAGRGGKLVHYNAFEKIKIMEMASSAYVEASTYKRTSVLVDHGNGHNYAVDFFRVAGGEIQDYVFHATGEIHAINGIPTSSWKESSIYDFSAVKTAEGNHVWVTKWKAGADLTAAAWSVGQLGERVFLATGWGQRDWKNVDIGATIPYIVRRTKGKGLKTFMSVFEGFEGNLPFVKNVTCLEGSGIIAIDTLEGRDYIMSCDDSGTLAFETAKGIQVLTGHFAAASVRNDQLVWMESID</sequence>
<protein>
    <submittedName>
        <fullName evidence="1">Heparinase II/III-like protein</fullName>
    </submittedName>
</protein>
<dbReference type="STRING" id="1416801.SAMN05192553_11076"/>
<keyword evidence="2" id="KW-1185">Reference proteome</keyword>
<proteinExistence type="predicted"/>
<reference evidence="2" key="1">
    <citation type="submission" date="2016-10" db="EMBL/GenBank/DDBJ databases">
        <authorList>
            <person name="Varghese N."/>
            <person name="Submissions S."/>
        </authorList>
    </citation>
    <scope>NUCLEOTIDE SEQUENCE [LARGE SCALE GENOMIC DNA]</scope>
    <source>
        <strain evidence="2">IBRC-M 10761</strain>
    </source>
</reference>
<name>A0A1H7BHP2_9BACT</name>
<organism evidence="1 2">
    <name type="scientific">Cyclobacterium xiamenense</name>
    <dbReference type="NCBI Taxonomy" id="1297121"/>
    <lineage>
        <taxon>Bacteria</taxon>
        <taxon>Pseudomonadati</taxon>
        <taxon>Bacteroidota</taxon>
        <taxon>Cytophagia</taxon>
        <taxon>Cytophagales</taxon>
        <taxon>Cyclobacteriaceae</taxon>
        <taxon>Cyclobacterium</taxon>
    </lineage>
</organism>
<accession>A0A1H7BHP2</accession>
<dbReference type="EMBL" id="FNZH01000010">
    <property type="protein sequence ID" value="SEJ73750.1"/>
    <property type="molecule type" value="Genomic_DNA"/>
</dbReference>
<dbReference type="Proteomes" id="UP000199403">
    <property type="component" value="Unassembled WGS sequence"/>
</dbReference>
<dbReference type="Gene3D" id="2.70.98.70">
    <property type="match status" value="1"/>
</dbReference>
<dbReference type="AlphaFoldDB" id="A0A1H7BHP2"/>
<evidence type="ECO:0000313" key="1">
    <source>
        <dbReference type="EMBL" id="SEJ73750.1"/>
    </source>
</evidence>
<dbReference type="RefSeq" id="WP_143057720.1">
    <property type="nucleotide sequence ID" value="NZ_FNZH01000010.1"/>
</dbReference>